<dbReference type="PANTHER" id="PTHR37423">
    <property type="entry name" value="SOLUBLE LYTIC MUREIN TRANSGLYCOSYLASE-RELATED"/>
    <property type="match status" value="1"/>
</dbReference>
<sequence length="852" mass="98387">MRINLITYFILITLLVAGCSYSSGPVSTAYQNVTAHYNAYFIANELMNEIEQSVYDNYQWNYNKVLPIYVPIDSNDAKSLEAQIEDCIEKASIAIQRHPNSRWEDDSYILVGKARYYSLEFADAIETFKFVNKHSENDDARHAALIELIKSFVDFNEINNAIAVSDYLKKEKLNNKNKKELSMVRAYLFQKRKDLDQMVQHLVAAEELMTKYSDKARIDFIIGQVYQQLGFEAEAYNYYESCLKNNPVYELAFYTKLNMAQVTQVTSSGDIKRTQKYFKKLLKDTKNTEYKDKIYYEMANFEVKQGNLDQAIAYYKESVKSSVKNKRQKAYSYLKLGQIYYDSLKNFVLAQNYYDSTVSTMPRDEENFEKIKQRQEILNDFVKQIVTIQTNDSLVSLSQLPQDSLLALATAVATEQHEKEAAKKKKEAKRASQQSTVFDQQGGDLIGANLAPGATWYFYNTTAVGKGVTEFKRIWGSRPLEDNWRRSLKAGGEITTGAEGEALAKKKPSAETEGDDAIQTMVDEMLASVPSSQEEINKLLAQVEEAHYNLGNIYDFKLDENANAIETFETLIARFPQTEYKAEVLYQLYLLYKGSNIELATLKSDELKRDFPESIYAKLVDNPNYREESKAATEQLKMVYTKAYKLYKSKDYQKSKYLLDSAFNLYPENSFSDNIALLNVLNMGELEGQFKYQYELNNFIKTYPESELIPYAQKLVKTSEDYQINLYNSAKARFVEYFKQKHYLVVVYPNNDQLTQQIPLEVEEFIKAKNFGLTTGNLILNQDHALVLINEFPAKGSAEKFLTMLNAELSLKDLHKGEKIYSFVITEDNFDIFYQTKDVNAYLNFFEKHYPQ</sequence>
<evidence type="ECO:0000256" key="1">
    <source>
        <dbReference type="PROSITE-ProRule" id="PRU00339"/>
    </source>
</evidence>
<keyword evidence="3" id="KW-1185">Reference proteome</keyword>
<dbReference type="SUPFAM" id="SSF48452">
    <property type="entry name" value="TPR-like"/>
    <property type="match status" value="1"/>
</dbReference>
<reference evidence="2 3" key="1">
    <citation type="journal article" date="2013" name="Int. J. Syst. Evol. Microbiol.">
        <title>Marinoscillum luteum sp. nov., isolated from marine sediment.</title>
        <authorList>
            <person name="Cha I.T."/>
            <person name="Park S.J."/>
            <person name="Kim S.J."/>
            <person name="Kim J.G."/>
            <person name="Jung M.Y."/>
            <person name="Shin K.S."/>
            <person name="Kwon K.K."/>
            <person name="Yang S.H."/>
            <person name="Seo Y.S."/>
            <person name="Rhee S.K."/>
        </authorList>
    </citation>
    <scope>NUCLEOTIDE SEQUENCE [LARGE SCALE GENOMIC DNA]</scope>
    <source>
        <strain evidence="2 3">KCTC 23939</strain>
    </source>
</reference>
<protein>
    <submittedName>
        <fullName evidence="2">Methyltransferase</fullName>
    </submittedName>
</protein>
<gene>
    <name evidence="2" type="ORF">ACHKAR_07185</name>
</gene>
<dbReference type="PROSITE" id="PS50005">
    <property type="entry name" value="TPR"/>
    <property type="match status" value="1"/>
</dbReference>
<dbReference type="GO" id="GO:0008168">
    <property type="term" value="F:methyltransferase activity"/>
    <property type="evidence" value="ECO:0007669"/>
    <property type="project" value="UniProtKB-KW"/>
</dbReference>
<keyword evidence="1" id="KW-0802">TPR repeat</keyword>
<dbReference type="PANTHER" id="PTHR37423:SF2">
    <property type="entry name" value="MEMBRANE-BOUND LYTIC MUREIN TRANSGLYCOSYLASE C"/>
    <property type="match status" value="1"/>
</dbReference>
<dbReference type="Proteomes" id="UP001610063">
    <property type="component" value="Unassembled WGS sequence"/>
</dbReference>
<comment type="caution">
    <text evidence="2">The sequence shown here is derived from an EMBL/GenBank/DDBJ whole genome shotgun (WGS) entry which is preliminary data.</text>
</comment>
<dbReference type="PROSITE" id="PS51257">
    <property type="entry name" value="PROKAR_LIPOPROTEIN"/>
    <property type="match status" value="1"/>
</dbReference>
<organism evidence="2 3">
    <name type="scientific">Marinoscillum luteum</name>
    <dbReference type="NCBI Taxonomy" id="861051"/>
    <lineage>
        <taxon>Bacteria</taxon>
        <taxon>Pseudomonadati</taxon>
        <taxon>Bacteroidota</taxon>
        <taxon>Cytophagia</taxon>
        <taxon>Cytophagales</taxon>
        <taxon>Reichenbachiellaceae</taxon>
        <taxon>Marinoscillum</taxon>
    </lineage>
</organism>
<keyword evidence="2" id="KW-0489">Methyltransferase</keyword>
<evidence type="ECO:0000313" key="2">
    <source>
        <dbReference type="EMBL" id="MFH6983215.1"/>
    </source>
</evidence>
<dbReference type="SMART" id="SM00028">
    <property type="entry name" value="TPR"/>
    <property type="match status" value="5"/>
</dbReference>
<dbReference type="GO" id="GO:0032259">
    <property type="term" value="P:methylation"/>
    <property type="evidence" value="ECO:0007669"/>
    <property type="project" value="UniProtKB-KW"/>
</dbReference>
<proteinExistence type="predicted"/>
<name>A0ABW7N6I1_9BACT</name>
<dbReference type="RefSeq" id="WP_395416771.1">
    <property type="nucleotide sequence ID" value="NZ_JBIPKE010000014.1"/>
</dbReference>
<dbReference type="EMBL" id="JBIPKE010000014">
    <property type="protein sequence ID" value="MFH6983215.1"/>
    <property type="molecule type" value="Genomic_DNA"/>
</dbReference>
<dbReference type="Pfam" id="PF13181">
    <property type="entry name" value="TPR_8"/>
    <property type="match status" value="3"/>
</dbReference>
<accession>A0ABW7N6I1</accession>
<feature type="repeat" description="TPR" evidence="1">
    <location>
        <begin position="292"/>
        <end position="325"/>
    </location>
</feature>
<evidence type="ECO:0000313" key="3">
    <source>
        <dbReference type="Proteomes" id="UP001610063"/>
    </source>
</evidence>
<dbReference type="InterPro" id="IPR011990">
    <property type="entry name" value="TPR-like_helical_dom_sf"/>
</dbReference>
<keyword evidence="2" id="KW-0808">Transferase</keyword>
<dbReference type="Gene3D" id="1.25.40.10">
    <property type="entry name" value="Tetratricopeptide repeat domain"/>
    <property type="match status" value="3"/>
</dbReference>
<dbReference type="InterPro" id="IPR019734">
    <property type="entry name" value="TPR_rpt"/>
</dbReference>